<dbReference type="PANTHER" id="PTHR33175">
    <property type="entry name" value="DNA-BINDING PROTEIN HU"/>
    <property type="match status" value="1"/>
</dbReference>
<dbReference type="PRINTS" id="PR01727">
    <property type="entry name" value="DNABINDINGHU"/>
</dbReference>
<keyword evidence="1" id="KW-0226">DNA condensation</keyword>
<dbReference type="SUPFAM" id="SSF47729">
    <property type="entry name" value="IHF-like DNA-binding proteins"/>
    <property type="match status" value="1"/>
</dbReference>
<keyword evidence="5" id="KW-1185">Reference proteome</keyword>
<keyword evidence="2 4" id="KW-0238">DNA-binding</keyword>
<accession>A0ABU8RN57</accession>
<name>A0ABU8RN57_9ACTN</name>
<dbReference type="CDD" id="cd14435">
    <property type="entry name" value="SPO1_TF1_like"/>
    <property type="match status" value="1"/>
</dbReference>
<evidence type="ECO:0000256" key="2">
    <source>
        <dbReference type="ARBA" id="ARBA00023125"/>
    </source>
</evidence>
<dbReference type="EMBL" id="JBBIAA010000025">
    <property type="protein sequence ID" value="MEJ5946524.1"/>
    <property type="molecule type" value="Genomic_DNA"/>
</dbReference>
<dbReference type="InterPro" id="IPR010992">
    <property type="entry name" value="IHF-like_DNA-bd_dom_sf"/>
</dbReference>
<evidence type="ECO:0000256" key="1">
    <source>
        <dbReference type="ARBA" id="ARBA00023067"/>
    </source>
</evidence>
<evidence type="ECO:0000313" key="5">
    <source>
        <dbReference type="Proteomes" id="UP001387100"/>
    </source>
</evidence>
<reference evidence="4 5" key="1">
    <citation type="journal article" date="2017" name="Int. J. Syst. Evol. Microbiol.">
        <title>Pseudokineococcus basanitobsidens sp. nov., isolated from volcanic rock.</title>
        <authorList>
            <person name="Lee D.W."/>
            <person name="Park M.Y."/>
            <person name="Kim J.J."/>
            <person name="Kim B.S."/>
        </authorList>
    </citation>
    <scope>NUCLEOTIDE SEQUENCE [LARGE SCALE GENOMIC DNA]</scope>
    <source>
        <strain evidence="4 5">DSM 103726</strain>
    </source>
</reference>
<dbReference type="Gene3D" id="4.10.520.10">
    <property type="entry name" value="IHF-like DNA-binding proteins"/>
    <property type="match status" value="1"/>
</dbReference>
<dbReference type="SMART" id="SM00411">
    <property type="entry name" value="BHL"/>
    <property type="match status" value="1"/>
</dbReference>
<gene>
    <name evidence="4" type="ORF">WDZ17_14600</name>
</gene>
<dbReference type="InterPro" id="IPR000119">
    <property type="entry name" value="Hist_DNA-bd"/>
</dbReference>
<dbReference type="Proteomes" id="UP001387100">
    <property type="component" value="Unassembled WGS sequence"/>
</dbReference>
<organism evidence="4 5">
    <name type="scientific">Pseudokineococcus basanitobsidens</name>
    <dbReference type="NCBI Taxonomy" id="1926649"/>
    <lineage>
        <taxon>Bacteria</taxon>
        <taxon>Bacillati</taxon>
        <taxon>Actinomycetota</taxon>
        <taxon>Actinomycetes</taxon>
        <taxon>Kineosporiales</taxon>
        <taxon>Kineosporiaceae</taxon>
        <taxon>Pseudokineococcus</taxon>
    </lineage>
</organism>
<evidence type="ECO:0000256" key="3">
    <source>
        <dbReference type="RuleBase" id="RU003939"/>
    </source>
</evidence>
<evidence type="ECO:0000313" key="4">
    <source>
        <dbReference type="EMBL" id="MEJ5946524.1"/>
    </source>
</evidence>
<dbReference type="GO" id="GO:0003677">
    <property type="term" value="F:DNA binding"/>
    <property type="evidence" value="ECO:0007669"/>
    <property type="project" value="UniProtKB-KW"/>
</dbReference>
<comment type="caution">
    <text evidence="4">The sequence shown here is derived from an EMBL/GenBank/DDBJ whole genome shotgun (WGS) entry which is preliminary data.</text>
</comment>
<sequence>MSINRNELVQKIADKLDGDVSKGDVDKVLGGFADVLTDAVSSGDSVTIQGLMSVETVERAARQGRNPRTGESIEIAATTGVSIKAGSKLKAAAKS</sequence>
<protein>
    <submittedName>
        <fullName evidence="4">HU family DNA-binding protein</fullName>
    </submittedName>
</protein>
<dbReference type="RefSeq" id="WP_339575907.1">
    <property type="nucleotide sequence ID" value="NZ_JBBIAA010000025.1"/>
</dbReference>
<dbReference type="PANTHER" id="PTHR33175:SF3">
    <property type="entry name" value="DNA-BINDING PROTEIN HU-BETA"/>
    <property type="match status" value="1"/>
</dbReference>
<dbReference type="Pfam" id="PF00216">
    <property type="entry name" value="Bac_DNA_binding"/>
    <property type="match status" value="1"/>
</dbReference>
<proteinExistence type="inferred from homology"/>
<comment type="similarity">
    <text evidence="3">Belongs to the bacterial histone-like protein family.</text>
</comment>